<dbReference type="AlphaFoldDB" id="A0A4Z1PME8"/>
<dbReference type="Proteomes" id="UP000298493">
    <property type="component" value="Unassembled WGS sequence"/>
</dbReference>
<comment type="caution">
    <text evidence="1">The sequence shown here is derived from an EMBL/GenBank/DDBJ whole genome shotgun (WGS) entry which is preliminary data.</text>
</comment>
<evidence type="ECO:0000313" key="1">
    <source>
        <dbReference type="EMBL" id="TID23662.1"/>
    </source>
</evidence>
<reference evidence="1 2" key="1">
    <citation type="submission" date="2019-04" db="EMBL/GenBank/DDBJ databases">
        <title>High contiguity whole genome sequence and gene annotation resource for two Venturia nashicola isolates.</title>
        <authorList>
            <person name="Prokchorchik M."/>
            <person name="Won K."/>
            <person name="Lee Y."/>
            <person name="Choi E.D."/>
            <person name="Segonzac C."/>
            <person name="Sohn K.H."/>
        </authorList>
    </citation>
    <scope>NUCLEOTIDE SEQUENCE [LARGE SCALE GENOMIC DNA]</scope>
    <source>
        <strain evidence="1 2">PRI2</strain>
    </source>
</reference>
<sequence>MSCFLDFGMRPQTPSFTTFNSNGKRPSQGPNPFAKRFLYMMNSGLDEDNKIARPTTESKMIDNCILNSQKPVKGSFMKDLPAELRIRIMEYLLVDQPKLLATVHHYHQGSTTKTTTRTVSPPSGTYHPLHMTCKSLHQEFSKIQSEQATHIFHQPPAQNGEQDPHWFTSTATHPIRHIKVIVEHNDDHLQTADVMARINNAFTLLHPSYCATFPEAQDINFIHVFRDPVNKSITGITPHPNQHTPTTPFSRTSKFDFWMKTERAPADVMPGGTTDPTDEGILSINHLYRLPTLFPQMVRFDVDWTVTHTSALGRLRFQARNIARLISEAMKGFVDLGAREGAGVDVGLGVRGGEGEGEGERKRATLQLRSINSDYGGTTQDLDFDTDRNM</sequence>
<organism evidence="1 2">
    <name type="scientific">Venturia nashicola</name>
    <dbReference type="NCBI Taxonomy" id="86259"/>
    <lineage>
        <taxon>Eukaryota</taxon>
        <taxon>Fungi</taxon>
        <taxon>Dikarya</taxon>
        <taxon>Ascomycota</taxon>
        <taxon>Pezizomycotina</taxon>
        <taxon>Dothideomycetes</taxon>
        <taxon>Pleosporomycetidae</taxon>
        <taxon>Venturiales</taxon>
        <taxon>Venturiaceae</taxon>
        <taxon>Venturia</taxon>
    </lineage>
</organism>
<protein>
    <recommendedName>
        <fullName evidence="3">F-box domain-containing protein</fullName>
    </recommendedName>
</protein>
<accession>A0A4Z1PME8</accession>
<keyword evidence="2" id="KW-1185">Reference proteome</keyword>
<evidence type="ECO:0008006" key="3">
    <source>
        <dbReference type="Google" id="ProtNLM"/>
    </source>
</evidence>
<evidence type="ECO:0000313" key="2">
    <source>
        <dbReference type="Proteomes" id="UP000298493"/>
    </source>
</evidence>
<dbReference type="EMBL" id="SNSC02000006">
    <property type="protein sequence ID" value="TID23662.1"/>
    <property type="molecule type" value="Genomic_DNA"/>
</dbReference>
<proteinExistence type="predicted"/>
<name>A0A4Z1PME8_9PEZI</name>
<gene>
    <name evidence="1" type="ORF">E6O75_ATG03298</name>
</gene>